<accession>A0A1M5B570</accession>
<dbReference type="InterPro" id="IPR019734">
    <property type="entry name" value="TPR_rpt"/>
</dbReference>
<keyword evidence="2 3" id="KW-0802">TPR repeat</keyword>
<dbReference type="InterPro" id="IPR050498">
    <property type="entry name" value="Ycf3"/>
</dbReference>
<dbReference type="Gene3D" id="1.25.40.10">
    <property type="entry name" value="Tetratricopeptide repeat domain"/>
    <property type="match status" value="3"/>
</dbReference>
<evidence type="ECO:0000313" key="4">
    <source>
        <dbReference type="EMBL" id="SHF37578.1"/>
    </source>
</evidence>
<organism evidence="4 5">
    <name type="scientific">Cnuella takakiae</name>
    <dbReference type="NCBI Taxonomy" id="1302690"/>
    <lineage>
        <taxon>Bacteria</taxon>
        <taxon>Pseudomonadati</taxon>
        <taxon>Bacteroidota</taxon>
        <taxon>Chitinophagia</taxon>
        <taxon>Chitinophagales</taxon>
        <taxon>Chitinophagaceae</taxon>
        <taxon>Cnuella</taxon>
    </lineage>
</organism>
<keyword evidence="1" id="KW-0677">Repeat</keyword>
<dbReference type="PANTHER" id="PTHR44858">
    <property type="entry name" value="TETRATRICOPEPTIDE REPEAT PROTEIN 6"/>
    <property type="match status" value="1"/>
</dbReference>
<dbReference type="STRING" id="1302690.BUE76_16690"/>
<dbReference type="Pfam" id="PF13181">
    <property type="entry name" value="TPR_8"/>
    <property type="match status" value="2"/>
</dbReference>
<evidence type="ECO:0000256" key="1">
    <source>
        <dbReference type="ARBA" id="ARBA00022737"/>
    </source>
</evidence>
<dbReference type="AlphaFoldDB" id="A0A1M5B570"/>
<dbReference type="EMBL" id="FQUO01000007">
    <property type="protein sequence ID" value="SHF37578.1"/>
    <property type="molecule type" value="Genomic_DNA"/>
</dbReference>
<name>A0A1M5B570_9BACT</name>
<protein>
    <submittedName>
        <fullName evidence="4">Tetratricopeptide repeat-containing protein</fullName>
    </submittedName>
</protein>
<evidence type="ECO:0000256" key="2">
    <source>
        <dbReference type="ARBA" id="ARBA00022803"/>
    </source>
</evidence>
<evidence type="ECO:0000313" key="5">
    <source>
        <dbReference type="Proteomes" id="UP000184368"/>
    </source>
</evidence>
<feature type="repeat" description="TPR" evidence="3">
    <location>
        <begin position="44"/>
        <end position="77"/>
    </location>
</feature>
<keyword evidence="5" id="KW-1185">Reference proteome</keyword>
<dbReference type="PANTHER" id="PTHR44858:SF1">
    <property type="entry name" value="UDP-N-ACETYLGLUCOSAMINE--PEPTIDE N-ACETYLGLUCOSAMINYLTRANSFERASE SPINDLY-RELATED"/>
    <property type="match status" value="1"/>
</dbReference>
<dbReference type="OrthoDB" id="639380at2"/>
<dbReference type="RefSeq" id="WP_073042916.1">
    <property type="nucleotide sequence ID" value="NZ_FQUO01000007.1"/>
</dbReference>
<dbReference type="SUPFAM" id="SSF48452">
    <property type="entry name" value="TPR-like"/>
    <property type="match status" value="2"/>
</dbReference>
<dbReference type="Proteomes" id="UP000184368">
    <property type="component" value="Unassembled WGS sequence"/>
</dbReference>
<proteinExistence type="predicted"/>
<reference evidence="4 5" key="1">
    <citation type="submission" date="2016-11" db="EMBL/GenBank/DDBJ databases">
        <authorList>
            <person name="Jaros S."/>
            <person name="Januszkiewicz K."/>
            <person name="Wedrychowicz H."/>
        </authorList>
    </citation>
    <scope>NUCLEOTIDE SEQUENCE [LARGE SCALE GENOMIC DNA]</scope>
    <source>
        <strain evidence="4 5">DSM 26897</strain>
    </source>
</reference>
<dbReference type="Pfam" id="PF13432">
    <property type="entry name" value="TPR_16"/>
    <property type="match status" value="1"/>
</dbReference>
<dbReference type="InterPro" id="IPR011990">
    <property type="entry name" value="TPR-like_helical_dom_sf"/>
</dbReference>
<evidence type="ECO:0000256" key="3">
    <source>
        <dbReference type="PROSITE-ProRule" id="PRU00339"/>
    </source>
</evidence>
<sequence>MKPWQLCFLLLPIAACSPSAEDALLQQQPFAALTDSIGQQPRNAGLYEHRATLLLQNQQDALAEKDFRKAFELQPNEDNAIGAARFLIGRNNDSAIAFLQEAVKKVPESLVLKISLARGFQQRKEYDKAIAICNGIIHEYPNQLDALVLKSDLLKAQQKDAEALATLEQAYQYAPFDAELVHNLAFGYAQAKNPKALALSDSLIQADSAQRHAEPFYFKGVYYSTTGNRTAALQQFDEAIRRDYNFLDAHMDKGVLQYEGKQYAAAQKTFELVLTISPAYGDAYFWLGKVAQAQQQNAQAKEHYLRAYSLDKSLAEAKDAADKI</sequence>
<gene>
    <name evidence="4" type="ORF">SAMN05444008_107144</name>
</gene>
<dbReference type="PROSITE" id="PS50005">
    <property type="entry name" value="TPR"/>
    <property type="match status" value="1"/>
</dbReference>
<dbReference type="SMART" id="SM00028">
    <property type="entry name" value="TPR"/>
    <property type="match status" value="6"/>
</dbReference>